<evidence type="ECO:0000256" key="7">
    <source>
        <dbReference type="ARBA" id="ARBA00022737"/>
    </source>
</evidence>
<reference evidence="11 12" key="1">
    <citation type="submission" date="2019-09" db="EMBL/GenBank/DDBJ databases">
        <title>Bird 10,000 Genomes (B10K) Project - Family phase.</title>
        <authorList>
            <person name="Zhang G."/>
        </authorList>
    </citation>
    <scope>NUCLEOTIDE SEQUENCE [LARGE SCALE GENOMIC DNA]</scope>
    <source>
        <strain evidence="11">B10K-DU-001-72</strain>
        <tissue evidence="11">Muscle</tissue>
    </source>
</reference>
<evidence type="ECO:0000313" key="11">
    <source>
        <dbReference type="EMBL" id="NWS21891.1"/>
    </source>
</evidence>
<proteinExistence type="inferred from homology"/>
<dbReference type="InterPro" id="IPR003979">
    <property type="entry name" value="Tropoelastin"/>
</dbReference>
<evidence type="ECO:0000256" key="2">
    <source>
        <dbReference type="ARBA" id="ARBA00008475"/>
    </source>
</evidence>
<keyword evidence="4" id="KW-0964">Secreted</keyword>
<dbReference type="PRINTS" id="PR01500">
    <property type="entry name" value="TROPOELASTIN"/>
</dbReference>
<dbReference type="AlphaFoldDB" id="A0A7K5DN50"/>
<keyword evidence="5" id="KW-0272">Extracellular matrix</keyword>
<dbReference type="GO" id="GO:0005201">
    <property type="term" value="F:extracellular matrix structural constituent"/>
    <property type="evidence" value="ECO:0007669"/>
    <property type="project" value="InterPro"/>
</dbReference>
<evidence type="ECO:0000256" key="8">
    <source>
        <dbReference type="ARBA" id="ARBA00023157"/>
    </source>
</evidence>
<evidence type="ECO:0000256" key="4">
    <source>
        <dbReference type="ARBA" id="ARBA00022525"/>
    </source>
</evidence>
<evidence type="ECO:0000313" key="12">
    <source>
        <dbReference type="Proteomes" id="UP000525089"/>
    </source>
</evidence>
<comment type="similarity">
    <text evidence="2">Belongs to the elastin family.</text>
</comment>
<keyword evidence="6" id="KW-0732">Signal</keyword>
<feature type="non-terminal residue" evidence="11">
    <location>
        <position position="1"/>
    </location>
</feature>
<comment type="caution">
    <text evidence="11">The sequence shown here is derived from an EMBL/GenBank/DDBJ whole genome shotgun (WGS) entry which is preliminary data.</text>
</comment>
<evidence type="ECO:0000256" key="10">
    <source>
        <dbReference type="ARBA" id="ARBA00031043"/>
    </source>
</evidence>
<name>A0A7K5DN50_9TYRA</name>
<sequence length="210" mass="19774">LSAAGIRFPGVGVLPGVPTGAGVKPKAPGRSLNPLGTLSWLAERGRSTATGSQLLTPHLLSSPGGYGLPYTNGKLPHTGLVAGKAGYPTGTGTLQPRSPRVWAVPGVGGVPGLVPGVGAVPGLVPGVGAVPGVAGDCSQEPCPQHPALWGPLTAPPLFPTGAGVPGVGVPGVGVPGVGVPGVGVGVPGLVPGVGAVPGLVPGVGAVPGVA</sequence>
<accession>A0A7K5DN50</accession>
<evidence type="ECO:0000256" key="3">
    <source>
        <dbReference type="ARBA" id="ARBA00014499"/>
    </source>
</evidence>
<gene>
    <name evidence="11" type="primary">Eln</name>
    <name evidence="11" type="ORF">PACMIN_R00651</name>
</gene>
<evidence type="ECO:0000256" key="1">
    <source>
        <dbReference type="ARBA" id="ARBA00004498"/>
    </source>
</evidence>
<dbReference type="EMBL" id="VYXB01009791">
    <property type="protein sequence ID" value="NWS21891.1"/>
    <property type="molecule type" value="Genomic_DNA"/>
</dbReference>
<keyword evidence="9" id="KW-0379">Hydroxylation</keyword>
<evidence type="ECO:0000256" key="9">
    <source>
        <dbReference type="ARBA" id="ARBA00023278"/>
    </source>
</evidence>
<dbReference type="PANTHER" id="PTHR24018">
    <property type="entry name" value="ELASTIN"/>
    <property type="match status" value="1"/>
</dbReference>
<evidence type="ECO:0000256" key="6">
    <source>
        <dbReference type="ARBA" id="ARBA00022729"/>
    </source>
</evidence>
<organism evidence="11 12">
    <name type="scientific">Pachyramphus minor</name>
    <dbReference type="NCBI Taxonomy" id="369605"/>
    <lineage>
        <taxon>Eukaryota</taxon>
        <taxon>Metazoa</taxon>
        <taxon>Chordata</taxon>
        <taxon>Craniata</taxon>
        <taxon>Vertebrata</taxon>
        <taxon>Euteleostomi</taxon>
        <taxon>Archelosauria</taxon>
        <taxon>Archosauria</taxon>
        <taxon>Dinosauria</taxon>
        <taxon>Saurischia</taxon>
        <taxon>Theropoda</taxon>
        <taxon>Coelurosauria</taxon>
        <taxon>Aves</taxon>
        <taxon>Neognathae</taxon>
        <taxon>Neoaves</taxon>
        <taxon>Telluraves</taxon>
        <taxon>Australaves</taxon>
        <taxon>Passeriformes</taxon>
        <taxon>Tyrannidae</taxon>
        <taxon>Pachyramphus</taxon>
    </lineage>
</organism>
<protein>
    <recommendedName>
        <fullName evidence="3">Elastin</fullName>
    </recommendedName>
    <alternativeName>
        <fullName evidence="10">Tropoelastin</fullName>
    </alternativeName>
</protein>
<keyword evidence="8" id="KW-1015">Disulfide bond</keyword>
<dbReference type="Proteomes" id="UP000525089">
    <property type="component" value="Unassembled WGS sequence"/>
</dbReference>
<keyword evidence="12" id="KW-1185">Reference proteome</keyword>
<dbReference type="PANTHER" id="PTHR24018:SF5">
    <property type="entry name" value="ELASTIN"/>
    <property type="match status" value="1"/>
</dbReference>
<comment type="subcellular location">
    <subcellularLocation>
        <location evidence="1">Secreted</location>
        <location evidence="1">Extracellular space</location>
        <location evidence="1">Extracellular matrix</location>
    </subcellularLocation>
</comment>
<keyword evidence="7" id="KW-0677">Repeat</keyword>
<evidence type="ECO:0000256" key="5">
    <source>
        <dbReference type="ARBA" id="ARBA00022530"/>
    </source>
</evidence>
<feature type="non-terminal residue" evidence="11">
    <location>
        <position position="210"/>
    </location>
</feature>